<name>A0A976B0H0_9BURK</name>
<gene>
    <name evidence="1" type="ORF">CBM2613_B110190</name>
</gene>
<protein>
    <submittedName>
        <fullName evidence="1">Uncharacterized protein</fullName>
    </submittedName>
</protein>
<comment type="caution">
    <text evidence="1">The sequence shown here is derived from an EMBL/GenBank/DDBJ whole genome shotgun (WGS) entry which is preliminary data.</text>
</comment>
<reference evidence="1 2" key="1">
    <citation type="submission" date="2018-01" db="EMBL/GenBank/DDBJ databases">
        <authorList>
            <person name="Clerissi C."/>
        </authorList>
    </citation>
    <scope>NUCLEOTIDE SEQUENCE [LARGE SCALE GENOMIC DNA]</scope>
    <source>
        <strain evidence="1">Cupriavidus taiwanensis STM 8556</strain>
    </source>
</reference>
<dbReference type="EMBL" id="OFTH01000036">
    <property type="protein sequence ID" value="SOZ68104.1"/>
    <property type="molecule type" value="Genomic_DNA"/>
</dbReference>
<evidence type="ECO:0000313" key="2">
    <source>
        <dbReference type="Proteomes" id="UP000256952"/>
    </source>
</evidence>
<dbReference type="AlphaFoldDB" id="A0A976B0H0"/>
<evidence type="ECO:0000313" key="1">
    <source>
        <dbReference type="EMBL" id="SOZ68104.1"/>
    </source>
</evidence>
<accession>A0A976B0H0</accession>
<sequence length="67" mass="7497">MKLVWHCNVIRIDTLGPLQSNWALGNEDVNLCIVAARCASPTLRVKSGTRMALRINQTAIGQVMRYQ</sequence>
<dbReference type="Proteomes" id="UP000256952">
    <property type="component" value="Chromosome CBM2613_b"/>
</dbReference>
<organism evidence="1 2">
    <name type="scientific">Cupriavidus taiwanensis</name>
    <dbReference type="NCBI Taxonomy" id="164546"/>
    <lineage>
        <taxon>Bacteria</taxon>
        <taxon>Pseudomonadati</taxon>
        <taxon>Pseudomonadota</taxon>
        <taxon>Betaproteobacteria</taxon>
        <taxon>Burkholderiales</taxon>
        <taxon>Burkholderiaceae</taxon>
        <taxon>Cupriavidus</taxon>
    </lineage>
</organism>
<proteinExistence type="predicted"/>